<keyword evidence="7 9" id="KW-0811">Translocation</keyword>
<keyword evidence="3 9" id="KW-1003">Cell membrane</keyword>
<comment type="function">
    <text evidence="9">Essential subunit of the Sec protein translocation channel SecYEG. Clamps together the 2 halves of SecY. May contact the channel plug during translocation.</text>
</comment>
<evidence type="ECO:0000256" key="8">
    <source>
        <dbReference type="ARBA" id="ARBA00023136"/>
    </source>
</evidence>
<dbReference type="Pfam" id="PF00584">
    <property type="entry name" value="SecE"/>
    <property type="match status" value="1"/>
</dbReference>
<keyword evidence="8 9" id="KW-0472">Membrane</keyword>
<feature type="transmembrane region" description="Helical" evidence="9">
    <location>
        <begin position="44"/>
        <end position="66"/>
    </location>
</feature>
<keyword evidence="5 9" id="KW-0653">Protein transport</keyword>
<evidence type="ECO:0000313" key="11">
    <source>
        <dbReference type="Proteomes" id="UP000244223"/>
    </source>
</evidence>
<keyword evidence="6 9" id="KW-1133">Transmembrane helix</keyword>
<dbReference type="Gene3D" id="1.20.5.1030">
    <property type="entry name" value="Preprotein translocase secy subunit"/>
    <property type="match status" value="1"/>
</dbReference>
<dbReference type="InterPro" id="IPR005807">
    <property type="entry name" value="SecE_bac"/>
</dbReference>
<keyword evidence="2 9" id="KW-0813">Transport</keyword>
<evidence type="ECO:0000313" key="10">
    <source>
        <dbReference type="EMBL" id="PTQ90123.1"/>
    </source>
</evidence>
<dbReference type="Proteomes" id="UP000244223">
    <property type="component" value="Unassembled WGS sequence"/>
</dbReference>
<name>A0A2T5J179_9GAMM</name>
<dbReference type="PRINTS" id="PR01650">
    <property type="entry name" value="SECETRNLCASE"/>
</dbReference>
<dbReference type="OrthoDB" id="9806365at2"/>
<dbReference type="GO" id="GO:0006605">
    <property type="term" value="P:protein targeting"/>
    <property type="evidence" value="ECO:0007669"/>
    <property type="project" value="UniProtKB-UniRule"/>
</dbReference>
<evidence type="ECO:0000256" key="7">
    <source>
        <dbReference type="ARBA" id="ARBA00023010"/>
    </source>
</evidence>
<feature type="transmembrane region" description="Helical" evidence="9">
    <location>
        <begin position="15"/>
        <end position="32"/>
    </location>
</feature>
<dbReference type="PANTHER" id="PTHR33910:SF1">
    <property type="entry name" value="PROTEIN TRANSLOCASE SUBUNIT SECE"/>
    <property type="match status" value="1"/>
</dbReference>
<dbReference type="NCBIfam" id="TIGR00964">
    <property type="entry name" value="secE_bact"/>
    <property type="match status" value="1"/>
</dbReference>
<sequence length="127" mass="13790">MTTQAETAPNSSLNAVKWVLAIAILIAATVGNRYAPELLPQLSAWVRIVALVIMALVALGITLTTIQGQAFLKLLKEAQVEARRVVWPTKDETMQTTLIVFVVVLVMSLVLWGVDSLFGWMISAVIG</sequence>
<comment type="subunit">
    <text evidence="9">Component of the Sec protein translocase complex. Heterotrimer consisting of SecY, SecE and SecG subunits. The heterotrimers can form oligomers, although 1 heterotrimer is thought to be able to translocate proteins. Interacts with the ribosome. Interacts with SecDF, and other proteins may be involved. Interacts with SecA.</text>
</comment>
<evidence type="ECO:0000256" key="3">
    <source>
        <dbReference type="ARBA" id="ARBA00022475"/>
    </source>
</evidence>
<dbReference type="AlphaFoldDB" id="A0A2T5J179"/>
<evidence type="ECO:0000256" key="6">
    <source>
        <dbReference type="ARBA" id="ARBA00022989"/>
    </source>
</evidence>
<dbReference type="InterPro" id="IPR001901">
    <property type="entry name" value="Translocase_SecE/Sec61-g"/>
</dbReference>
<evidence type="ECO:0000256" key="2">
    <source>
        <dbReference type="ARBA" id="ARBA00022448"/>
    </source>
</evidence>
<accession>A0A2T5J179</accession>
<keyword evidence="11" id="KW-1185">Reference proteome</keyword>
<feature type="transmembrane region" description="Helical" evidence="9">
    <location>
        <begin position="98"/>
        <end position="122"/>
    </location>
</feature>
<gene>
    <name evidence="9" type="primary">secE</name>
    <name evidence="10" type="ORF">C8N29_104163</name>
</gene>
<dbReference type="GO" id="GO:0008320">
    <property type="term" value="F:protein transmembrane transporter activity"/>
    <property type="evidence" value="ECO:0007669"/>
    <property type="project" value="UniProtKB-UniRule"/>
</dbReference>
<evidence type="ECO:0000256" key="9">
    <source>
        <dbReference type="HAMAP-Rule" id="MF_00422"/>
    </source>
</evidence>
<dbReference type="GO" id="GO:0005886">
    <property type="term" value="C:plasma membrane"/>
    <property type="evidence" value="ECO:0007669"/>
    <property type="project" value="UniProtKB-UniRule"/>
</dbReference>
<comment type="caution">
    <text evidence="10">The sequence shown here is derived from an EMBL/GenBank/DDBJ whole genome shotgun (WGS) entry which is preliminary data.</text>
</comment>
<dbReference type="GO" id="GO:0043952">
    <property type="term" value="P:protein transport by the Sec complex"/>
    <property type="evidence" value="ECO:0007669"/>
    <property type="project" value="UniProtKB-UniRule"/>
</dbReference>
<comment type="caution">
    <text evidence="9">Lacks conserved residue(s) required for the propagation of feature annotation.</text>
</comment>
<organism evidence="10 11">
    <name type="scientific">Agitococcus lubricus</name>
    <dbReference type="NCBI Taxonomy" id="1077255"/>
    <lineage>
        <taxon>Bacteria</taxon>
        <taxon>Pseudomonadati</taxon>
        <taxon>Pseudomonadota</taxon>
        <taxon>Gammaproteobacteria</taxon>
        <taxon>Moraxellales</taxon>
        <taxon>Moraxellaceae</taxon>
        <taxon>Agitococcus</taxon>
    </lineage>
</organism>
<comment type="subcellular location">
    <subcellularLocation>
        <location evidence="1">Membrane</location>
    </subcellularLocation>
</comment>
<protein>
    <recommendedName>
        <fullName evidence="9">Protein translocase subunit SecE</fullName>
    </recommendedName>
</protein>
<keyword evidence="4 9" id="KW-0812">Transmembrane</keyword>
<dbReference type="HAMAP" id="MF_00422">
    <property type="entry name" value="SecE"/>
    <property type="match status" value="1"/>
</dbReference>
<dbReference type="RefSeq" id="WP_107865121.1">
    <property type="nucleotide sequence ID" value="NZ_QAON01000004.1"/>
</dbReference>
<evidence type="ECO:0000256" key="5">
    <source>
        <dbReference type="ARBA" id="ARBA00022927"/>
    </source>
</evidence>
<dbReference type="PANTHER" id="PTHR33910">
    <property type="entry name" value="PROTEIN TRANSLOCASE SUBUNIT SECE"/>
    <property type="match status" value="1"/>
</dbReference>
<reference evidence="10 11" key="1">
    <citation type="submission" date="2018-04" db="EMBL/GenBank/DDBJ databases">
        <title>Genomic Encyclopedia of Archaeal and Bacterial Type Strains, Phase II (KMG-II): from individual species to whole genera.</title>
        <authorList>
            <person name="Goeker M."/>
        </authorList>
    </citation>
    <scope>NUCLEOTIDE SEQUENCE [LARGE SCALE GENOMIC DNA]</scope>
    <source>
        <strain evidence="10 11">DSM 5822</strain>
    </source>
</reference>
<dbReference type="InterPro" id="IPR038379">
    <property type="entry name" value="SecE_sf"/>
</dbReference>
<evidence type="ECO:0000256" key="1">
    <source>
        <dbReference type="ARBA" id="ARBA00004370"/>
    </source>
</evidence>
<comment type="similarity">
    <text evidence="9">Belongs to the SecE/SEC61-gamma family.</text>
</comment>
<dbReference type="GO" id="GO:0009306">
    <property type="term" value="P:protein secretion"/>
    <property type="evidence" value="ECO:0007669"/>
    <property type="project" value="UniProtKB-UniRule"/>
</dbReference>
<dbReference type="GO" id="GO:0065002">
    <property type="term" value="P:intracellular protein transmembrane transport"/>
    <property type="evidence" value="ECO:0007669"/>
    <property type="project" value="UniProtKB-UniRule"/>
</dbReference>
<proteinExistence type="inferred from homology"/>
<evidence type="ECO:0000256" key="4">
    <source>
        <dbReference type="ARBA" id="ARBA00022692"/>
    </source>
</evidence>
<dbReference type="EMBL" id="QAON01000004">
    <property type="protein sequence ID" value="PTQ90123.1"/>
    <property type="molecule type" value="Genomic_DNA"/>
</dbReference>